<dbReference type="EMBL" id="BAAAQD010000017">
    <property type="protein sequence ID" value="GAA1543659.1"/>
    <property type="molecule type" value="Genomic_DNA"/>
</dbReference>
<feature type="compositionally biased region" description="Pro residues" evidence="6">
    <location>
        <begin position="201"/>
        <end position="211"/>
    </location>
</feature>
<dbReference type="Pfam" id="PF00877">
    <property type="entry name" value="NLPC_P60"/>
    <property type="match status" value="1"/>
</dbReference>
<accession>A0ABN2BLY7</accession>
<feature type="coiled-coil region" evidence="5">
    <location>
        <begin position="150"/>
        <end position="184"/>
    </location>
</feature>
<feature type="signal peptide" evidence="7">
    <location>
        <begin position="1"/>
        <end position="26"/>
    </location>
</feature>
<sequence>MFNGRTTLRASVVALAVAAMIAPACAAQADPTPQELQAQIDKGNQEVEHVVELYNKVNGDLETTQAAITKLRADMAPLQATMATAQDNASALAVNAYKTGGDLGTLSLMLGATSTDTLTARVGTLQQISHSQQRDLAAYTAAKGALDTEQRRLDETLAAQSQQKTELETRRKKIEGDIARLDALQAKAEAAAAAAKVKTTTPPPATTPAKPPAVSGNAGKAVNYAWAQLGKKYVWGAAGPNTFDCSGLTMMAWKAAGVTLPHNAAQQWSKVRHISRSQLAPGDLVFYNGLGHVGIYIGNNQIIHAPNSRTVVKVAPVDIDTLYGYGRVA</sequence>
<dbReference type="RefSeq" id="WP_344507554.1">
    <property type="nucleotide sequence ID" value="NZ_BAAAQD010000017.1"/>
</dbReference>
<proteinExistence type="inferred from homology"/>
<evidence type="ECO:0000256" key="4">
    <source>
        <dbReference type="ARBA" id="ARBA00022807"/>
    </source>
</evidence>
<comment type="caution">
    <text evidence="9">The sequence shown here is derived from an EMBL/GenBank/DDBJ whole genome shotgun (WGS) entry which is preliminary data.</text>
</comment>
<evidence type="ECO:0000313" key="10">
    <source>
        <dbReference type="Proteomes" id="UP001501470"/>
    </source>
</evidence>
<dbReference type="Gene3D" id="3.90.1720.10">
    <property type="entry name" value="endopeptidase domain like (from Nostoc punctiforme)"/>
    <property type="match status" value="1"/>
</dbReference>
<dbReference type="PROSITE" id="PS51935">
    <property type="entry name" value="NLPC_P60"/>
    <property type="match status" value="1"/>
</dbReference>
<dbReference type="InterPro" id="IPR000064">
    <property type="entry name" value="NLP_P60_dom"/>
</dbReference>
<feature type="domain" description="NlpC/P60" evidence="8">
    <location>
        <begin position="215"/>
        <end position="329"/>
    </location>
</feature>
<evidence type="ECO:0000256" key="1">
    <source>
        <dbReference type="ARBA" id="ARBA00007074"/>
    </source>
</evidence>
<dbReference type="Gene3D" id="6.10.250.3150">
    <property type="match status" value="1"/>
</dbReference>
<dbReference type="InterPro" id="IPR038765">
    <property type="entry name" value="Papain-like_cys_pep_sf"/>
</dbReference>
<evidence type="ECO:0000259" key="8">
    <source>
        <dbReference type="PROSITE" id="PS51935"/>
    </source>
</evidence>
<feature type="chain" id="PRO_5046018915" evidence="7">
    <location>
        <begin position="27"/>
        <end position="329"/>
    </location>
</feature>
<evidence type="ECO:0000256" key="5">
    <source>
        <dbReference type="SAM" id="Coils"/>
    </source>
</evidence>
<organism evidence="9 10">
    <name type="scientific">Dactylosporangium maewongense</name>
    <dbReference type="NCBI Taxonomy" id="634393"/>
    <lineage>
        <taxon>Bacteria</taxon>
        <taxon>Bacillati</taxon>
        <taxon>Actinomycetota</taxon>
        <taxon>Actinomycetes</taxon>
        <taxon>Micromonosporales</taxon>
        <taxon>Micromonosporaceae</taxon>
        <taxon>Dactylosporangium</taxon>
    </lineage>
</organism>
<gene>
    <name evidence="9" type="ORF">GCM10009827_074220</name>
</gene>
<evidence type="ECO:0000313" key="9">
    <source>
        <dbReference type="EMBL" id="GAA1543659.1"/>
    </source>
</evidence>
<keyword evidence="2" id="KW-0645">Protease</keyword>
<evidence type="ECO:0000256" key="7">
    <source>
        <dbReference type="SAM" id="SignalP"/>
    </source>
</evidence>
<keyword evidence="7" id="KW-0732">Signal</keyword>
<feature type="region of interest" description="Disordered" evidence="6">
    <location>
        <begin position="194"/>
        <end position="214"/>
    </location>
</feature>
<keyword evidence="5" id="KW-0175">Coiled coil</keyword>
<dbReference type="SUPFAM" id="SSF54001">
    <property type="entry name" value="Cysteine proteinases"/>
    <property type="match status" value="1"/>
</dbReference>
<evidence type="ECO:0000256" key="6">
    <source>
        <dbReference type="SAM" id="MobiDB-lite"/>
    </source>
</evidence>
<evidence type="ECO:0000256" key="2">
    <source>
        <dbReference type="ARBA" id="ARBA00022670"/>
    </source>
</evidence>
<dbReference type="InterPro" id="IPR051794">
    <property type="entry name" value="PG_Endopeptidase_C40"/>
</dbReference>
<comment type="similarity">
    <text evidence="1">Belongs to the peptidase C40 family.</text>
</comment>
<keyword evidence="3" id="KW-0378">Hydrolase</keyword>
<dbReference type="Proteomes" id="UP001501470">
    <property type="component" value="Unassembled WGS sequence"/>
</dbReference>
<dbReference type="PANTHER" id="PTHR47359">
    <property type="entry name" value="PEPTIDOGLYCAN DL-ENDOPEPTIDASE CWLO"/>
    <property type="match status" value="1"/>
</dbReference>
<dbReference type="PANTHER" id="PTHR47359:SF3">
    <property type="entry name" value="NLP_P60 DOMAIN-CONTAINING PROTEIN-RELATED"/>
    <property type="match status" value="1"/>
</dbReference>
<protein>
    <submittedName>
        <fullName evidence="9">C40 family peptidase</fullName>
    </submittedName>
</protein>
<reference evidence="9 10" key="1">
    <citation type="journal article" date="2019" name="Int. J. Syst. Evol. Microbiol.">
        <title>The Global Catalogue of Microorganisms (GCM) 10K type strain sequencing project: providing services to taxonomists for standard genome sequencing and annotation.</title>
        <authorList>
            <consortium name="The Broad Institute Genomics Platform"/>
            <consortium name="The Broad Institute Genome Sequencing Center for Infectious Disease"/>
            <person name="Wu L."/>
            <person name="Ma J."/>
        </authorList>
    </citation>
    <scope>NUCLEOTIDE SEQUENCE [LARGE SCALE GENOMIC DNA]</scope>
    <source>
        <strain evidence="9 10">JCM 15933</strain>
    </source>
</reference>
<evidence type="ECO:0000256" key="3">
    <source>
        <dbReference type="ARBA" id="ARBA00022801"/>
    </source>
</evidence>
<keyword evidence="10" id="KW-1185">Reference proteome</keyword>
<keyword evidence="4" id="KW-0788">Thiol protease</keyword>
<name>A0ABN2BLY7_9ACTN</name>